<feature type="transmembrane region" description="Helical" evidence="17">
    <location>
        <begin position="21"/>
        <end position="40"/>
    </location>
</feature>
<feature type="domain" description="Glycosyl transferase family 51" evidence="19">
    <location>
        <begin position="75"/>
        <end position="251"/>
    </location>
</feature>
<feature type="compositionally biased region" description="Polar residues" evidence="16">
    <location>
        <begin position="738"/>
        <end position="766"/>
    </location>
</feature>
<feature type="compositionally biased region" description="Low complexity" evidence="16">
    <location>
        <begin position="717"/>
        <end position="737"/>
    </location>
</feature>
<feature type="compositionally biased region" description="Basic and acidic residues" evidence="16">
    <location>
        <begin position="698"/>
        <end position="710"/>
    </location>
</feature>
<dbReference type="EC" id="3.4.16.4" evidence="3"/>
<evidence type="ECO:0000259" key="18">
    <source>
        <dbReference type="Pfam" id="PF00905"/>
    </source>
</evidence>
<keyword evidence="5" id="KW-0121">Carboxypeptidase</keyword>
<name>A0ABV1HFG9_9FIRM</name>
<evidence type="ECO:0000259" key="19">
    <source>
        <dbReference type="Pfam" id="PF00912"/>
    </source>
</evidence>
<dbReference type="InterPro" id="IPR001264">
    <property type="entry name" value="Glyco_trans_51"/>
</dbReference>
<comment type="catalytic activity">
    <reaction evidence="15">
        <text>[GlcNAc-(1-&gt;4)-Mur2Ac(oyl-L-Ala-gamma-D-Glu-L-Lys-D-Ala-D-Ala)](n)-di-trans,octa-cis-undecaprenyl diphosphate + beta-D-GlcNAc-(1-&gt;4)-Mur2Ac(oyl-L-Ala-gamma-D-Glu-L-Lys-D-Ala-D-Ala)-di-trans,octa-cis-undecaprenyl diphosphate = [GlcNAc-(1-&gt;4)-Mur2Ac(oyl-L-Ala-gamma-D-Glu-L-Lys-D-Ala-D-Ala)](n+1)-di-trans,octa-cis-undecaprenyl diphosphate + di-trans,octa-cis-undecaprenyl diphosphate + H(+)</text>
        <dbReference type="Rhea" id="RHEA:23708"/>
        <dbReference type="Rhea" id="RHEA-COMP:9602"/>
        <dbReference type="Rhea" id="RHEA-COMP:9603"/>
        <dbReference type="ChEBI" id="CHEBI:15378"/>
        <dbReference type="ChEBI" id="CHEBI:58405"/>
        <dbReference type="ChEBI" id="CHEBI:60033"/>
        <dbReference type="ChEBI" id="CHEBI:78435"/>
        <dbReference type="EC" id="2.4.99.28"/>
    </reaction>
</comment>
<sequence length="797" mass="89835">MAKQKKKKKRRGFRLFVKIQLVLIVLVLAGLAFYFFGGYAKKISDLKSDAYDKVHSATDETFRSSQTSLVYDTNGTLISVLKGEKDMYYLEYEEIPSDVCSAIISIEDKKFYQHHGVDFKGILRAVKAMIENGRVTQGASTITQQLARNIFLTQEKTWERKIEEIFIATEMERLYTKNQILEYYLNNIYFGNGYYGIQAASKGYFNTEVKNLDLSQIAFLCAIPNRPTLYDPVTHIDNTIKRRNRILNQMKEDGKISAEVCKQAKEETITLNRPTSVKNNYVETYTYYCATRALMAQEGFEFKNTFQSATEKERYEEEYDDMYETCNKKLYTAGYRIYTSIDLNMQQELQSSIDTALEKYTEVNDEGIYTLQSAGVCMDNQTGYVKAIVGGRSQEYNGYTINRAYKSFRQPGSAIKPLLVYTPVLERSYTPDSIVVDEPIEDGPSNSDGSFSGSMTLRSAVERSKNTIAWKLLEELTPETGLEYLEKMNFSKLDENDKRPASALGGFTNGVSPLEMAAGYATIENDGYYREPTCILKITDSSGEKILSTKQEETAVYKENASRMMTDILKGVLTNGTGRGLALDGMPCAGKTGTTNENKDGWFVGYTRYYTTSVWVGYDMPKKLSGLSGASYPGRIWKTFMQKIHEGLEPQEFLSYEPEQSKTEEAVPQENPGAETTENTTDQDQETKPIDIQGNVTEKPENKKDNKSSEDQENPSDSDNNQTDQNPTTNPDDNQQPENPTENPSDNTNQNPAENPGDNTNQTPTENPDEDTNQNRTEADTQGNPADTTGNPTEGVQ</sequence>
<evidence type="ECO:0000256" key="17">
    <source>
        <dbReference type="SAM" id="Phobius"/>
    </source>
</evidence>
<keyword evidence="17" id="KW-0472">Membrane</keyword>
<feature type="compositionally biased region" description="Polar residues" evidence="16">
    <location>
        <begin position="774"/>
        <end position="797"/>
    </location>
</feature>
<dbReference type="InterPro" id="IPR001460">
    <property type="entry name" value="PCN-bd_Tpept"/>
</dbReference>
<evidence type="ECO:0000256" key="5">
    <source>
        <dbReference type="ARBA" id="ARBA00022645"/>
    </source>
</evidence>
<dbReference type="Gene3D" id="3.40.710.10">
    <property type="entry name" value="DD-peptidase/beta-lactamase superfamily"/>
    <property type="match status" value="1"/>
</dbReference>
<evidence type="ECO:0000256" key="14">
    <source>
        <dbReference type="ARBA" id="ARBA00044770"/>
    </source>
</evidence>
<keyword evidence="8" id="KW-0808">Transferase</keyword>
<feature type="domain" description="Penicillin-binding protein transpeptidase" evidence="18">
    <location>
        <begin position="376"/>
        <end position="634"/>
    </location>
</feature>
<reference evidence="20 21" key="1">
    <citation type="submission" date="2024-03" db="EMBL/GenBank/DDBJ databases">
        <title>Human intestinal bacterial collection.</title>
        <authorList>
            <person name="Pauvert C."/>
            <person name="Hitch T.C.A."/>
            <person name="Clavel T."/>
        </authorList>
    </citation>
    <scope>NUCLEOTIDE SEQUENCE [LARGE SCALE GENOMIC DNA]</scope>
    <source>
        <strain evidence="20 21">CLA-AA-H185</strain>
    </source>
</reference>
<evidence type="ECO:0000256" key="16">
    <source>
        <dbReference type="SAM" id="MobiDB-lite"/>
    </source>
</evidence>
<gene>
    <name evidence="20" type="ORF">WMO43_11310</name>
</gene>
<accession>A0ABV1HFG9</accession>
<evidence type="ECO:0000256" key="11">
    <source>
        <dbReference type="ARBA" id="ARBA00023251"/>
    </source>
</evidence>
<evidence type="ECO:0000256" key="8">
    <source>
        <dbReference type="ARBA" id="ARBA00022679"/>
    </source>
</evidence>
<comment type="subcellular location">
    <subcellularLocation>
        <location evidence="2">Cell membrane</location>
        <topology evidence="2">Single-pass type II membrane protein</topology>
    </subcellularLocation>
</comment>
<keyword evidence="7" id="KW-0328">Glycosyltransferase</keyword>
<evidence type="ECO:0000256" key="3">
    <source>
        <dbReference type="ARBA" id="ARBA00012448"/>
    </source>
</evidence>
<dbReference type="InterPro" id="IPR023346">
    <property type="entry name" value="Lysozyme-like_dom_sf"/>
</dbReference>
<evidence type="ECO:0000256" key="10">
    <source>
        <dbReference type="ARBA" id="ARBA00022968"/>
    </source>
</evidence>
<dbReference type="Pfam" id="PF00905">
    <property type="entry name" value="Transpeptidase"/>
    <property type="match status" value="1"/>
</dbReference>
<evidence type="ECO:0000256" key="2">
    <source>
        <dbReference type="ARBA" id="ARBA00004401"/>
    </source>
</evidence>
<dbReference type="EMBL" id="JBBMEX010000012">
    <property type="protein sequence ID" value="MEQ2558447.1"/>
    <property type="molecule type" value="Genomic_DNA"/>
</dbReference>
<dbReference type="SUPFAM" id="SSF53955">
    <property type="entry name" value="Lysozyme-like"/>
    <property type="match status" value="1"/>
</dbReference>
<keyword evidence="9" id="KW-0378">Hydrolase</keyword>
<keyword evidence="17" id="KW-0812">Transmembrane</keyword>
<dbReference type="RefSeq" id="WP_353531270.1">
    <property type="nucleotide sequence ID" value="NZ_JBBMEX010000012.1"/>
</dbReference>
<keyword evidence="21" id="KW-1185">Reference proteome</keyword>
<feature type="region of interest" description="Disordered" evidence="16">
    <location>
        <begin position="657"/>
        <end position="797"/>
    </location>
</feature>
<evidence type="ECO:0000313" key="21">
    <source>
        <dbReference type="Proteomes" id="UP001454489"/>
    </source>
</evidence>
<dbReference type="NCBIfam" id="TIGR02074">
    <property type="entry name" value="PBP_1a_fam"/>
    <property type="match status" value="1"/>
</dbReference>
<comment type="function">
    <text evidence="1">Cell wall formation. Synthesis of cross-linked peptidoglycan from the lipid intermediates. The enzyme has a penicillin-insensitive transglycosylase N-terminal domain (formation of linear glycan strands) and a penicillin-sensitive transpeptidase C-terminal domain (cross-linking of the peptide subunits).</text>
</comment>
<evidence type="ECO:0000256" key="12">
    <source>
        <dbReference type="ARBA" id="ARBA00023268"/>
    </source>
</evidence>
<dbReference type="InterPro" id="IPR036950">
    <property type="entry name" value="PBP_transglycosylase"/>
</dbReference>
<dbReference type="InterPro" id="IPR012338">
    <property type="entry name" value="Beta-lactam/transpept-like"/>
</dbReference>
<dbReference type="InterPro" id="IPR050396">
    <property type="entry name" value="Glycosyltr_51/Transpeptidase"/>
</dbReference>
<evidence type="ECO:0000256" key="7">
    <source>
        <dbReference type="ARBA" id="ARBA00022676"/>
    </source>
</evidence>
<keyword evidence="6" id="KW-0645">Protease</keyword>
<evidence type="ECO:0000256" key="15">
    <source>
        <dbReference type="ARBA" id="ARBA00049902"/>
    </source>
</evidence>
<comment type="caution">
    <text evidence="20">The sequence shown here is derived from an EMBL/GenBank/DDBJ whole genome shotgun (WGS) entry which is preliminary data.</text>
</comment>
<keyword evidence="10" id="KW-0735">Signal-anchor</keyword>
<evidence type="ECO:0000256" key="4">
    <source>
        <dbReference type="ARBA" id="ARBA00018638"/>
    </source>
</evidence>
<protein>
    <recommendedName>
        <fullName evidence="4">Penicillin-binding protein 1A</fullName>
        <ecNumber evidence="14">2.4.99.28</ecNumber>
        <ecNumber evidence="3">3.4.16.4</ecNumber>
    </recommendedName>
</protein>
<evidence type="ECO:0000256" key="1">
    <source>
        <dbReference type="ARBA" id="ARBA00002624"/>
    </source>
</evidence>
<proteinExistence type="predicted"/>
<evidence type="ECO:0000256" key="6">
    <source>
        <dbReference type="ARBA" id="ARBA00022670"/>
    </source>
</evidence>
<dbReference type="Proteomes" id="UP001454489">
    <property type="component" value="Unassembled WGS sequence"/>
</dbReference>
<evidence type="ECO:0000313" key="20">
    <source>
        <dbReference type="EMBL" id="MEQ2558447.1"/>
    </source>
</evidence>
<dbReference type="SUPFAM" id="SSF56601">
    <property type="entry name" value="beta-lactamase/transpeptidase-like"/>
    <property type="match status" value="1"/>
</dbReference>
<keyword evidence="17" id="KW-1133">Transmembrane helix</keyword>
<dbReference type="EC" id="2.4.99.28" evidence="14"/>
<dbReference type="PANTHER" id="PTHR32282:SF33">
    <property type="entry name" value="PEPTIDOGLYCAN GLYCOSYLTRANSFERASE"/>
    <property type="match status" value="1"/>
</dbReference>
<comment type="catalytic activity">
    <reaction evidence="13">
        <text>Preferential cleavage: (Ac)2-L-Lys-D-Ala-|-D-Ala. Also transpeptidation of peptidyl-alanyl moieties that are N-acyl substituents of D-alanine.</text>
        <dbReference type="EC" id="3.4.16.4"/>
    </reaction>
</comment>
<keyword evidence="12" id="KW-0511">Multifunctional enzyme</keyword>
<organism evidence="20 21">
    <name type="scientific">Maccoyibacter intestinihominis</name>
    <dbReference type="NCBI Taxonomy" id="3133499"/>
    <lineage>
        <taxon>Bacteria</taxon>
        <taxon>Bacillati</taxon>
        <taxon>Bacillota</taxon>
        <taxon>Clostridia</taxon>
        <taxon>Lachnospirales</taxon>
        <taxon>Lachnospiraceae</taxon>
        <taxon>Maccoyibacter</taxon>
    </lineage>
</organism>
<evidence type="ECO:0000256" key="9">
    <source>
        <dbReference type="ARBA" id="ARBA00022801"/>
    </source>
</evidence>
<dbReference type="Gene3D" id="1.10.3810.10">
    <property type="entry name" value="Biosynthetic peptidoglycan transglycosylase-like"/>
    <property type="match status" value="1"/>
</dbReference>
<dbReference type="PANTHER" id="PTHR32282">
    <property type="entry name" value="BINDING PROTEIN TRANSPEPTIDASE, PUTATIVE-RELATED"/>
    <property type="match status" value="1"/>
</dbReference>
<keyword evidence="11" id="KW-0046">Antibiotic resistance</keyword>
<evidence type="ECO:0000256" key="13">
    <source>
        <dbReference type="ARBA" id="ARBA00034000"/>
    </source>
</evidence>
<dbReference type="Pfam" id="PF00912">
    <property type="entry name" value="Transgly"/>
    <property type="match status" value="1"/>
</dbReference>